<evidence type="ECO:0000313" key="1">
    <source>
        <dbReference type="EMBL" id="SDG26110.1"/>
    </source>
</evidence>
<gene>
    <name evidence="1" type="ORF">SAMN05216466_102649</name>
</gene>
<evidence type="ECO:0000313" key="2">
    <source>
        <dbReference type="Proteomes" id="UP000199706"/>
    </source>
</evidence>
<reference evidence="1 2" key="1">
    <citation type="submission" date="2016-10" db="EMBL/GenBank/DDBJ databases">
        <authorList>
            <person name="de Groot N.N."/>
        </authorList>
    </citation>
    <scope>NUCLEOTIDE SEQUENCE [LARGE SCALE GENOMIC DNA]</scope>
    <source>
        <strain evidence="1 2">LMG 2247</strain>
    </source>
</reference>
<dbReference type="EMBL" id="FNCJ01000002">
    <property type="protein sequence ID" value="SDG26110.1"/>
    <property type="molecule type" value="Genomic_DNA"/>
</dbReference>
<dbReference type="AlphaFoldDB" id="A0A1G7SUZ1"/>
<dbReference type="Proteomes" id="UP000199706">
    <property type="component" value="Unassembled WGS sequence"/>
</dbReference>
<protein>
    <submittedName>
        <fullName evidence="1">Uncharacterized protein</fullName>
    </submittedName>
</protein>
<sequence length="107" mass="11996">MIADRTYRAVLFLAARVKNRLRFAALTGHKTRRALAHRVFRLRGASEQTVSDGSWTVAAVPSVCQKRTIGELNVWVTHHDSRSRLTSCCGGAPNRRLYSRLNCEALS</sequence>
<accession>A0A1G7SUZ1</accession>
<name>A0A1G7SUZ1_9BURK</name>
<proteinExistence type="predicted"/>
<organism evidence="1 2">
    <name type="scientific">Paraburkholderia phenazinium</name>
    <dbReference type="NCBI Taxonomy" id="60549"/>
    <lineage>
        <taxon>Bacteria</taxon>
        <taxon>Pseudomonadati</taxon>
        <taxon>Pseudomonadota</taxon>
        <taxon>Betaproteobacteria</taxon>
        <taxon>Burkholderiales</taxon>
        <taxon>Burkholderiaceae</taxon>
        <taxon>Paraburkholderia</taxon>
    </lineage>
</organism>